<evidence type="ECO:0000313" key="3">
    <source>
        <dbReference type="Proteomes" id="UP000226079"/>
    </source>
</evidence>
<dbReference type="SUPFAM" id="SSF56024">
    <property type="entry name" value="Phospholipase D/nuclease"/>
    <property type="match status" value="2"/>
</dbReference>
<comment type="caution">
    <text evidence="2">The sequence shown here is derived from an EMBL/GenBank/DDBJ whole genome shotgun (WGS) entry which is preliminary data.</text>
</comment>
<evidence type="ECO:0000256" key="1">
    <source>
        <dbReference type="SAM" id="SignalP"/>
    </source>
</evidence>
<dbReference type="AlphaFoldDB" id="A0A2A9CTQ0"/>
<gene>
    <name evidence="2" type="ORF">ATK74_2414</name>
</gene>
<keyword evidence="1" id="KW-0732">Signal</keyword>
<proteinExistence type="predicted"/>
<dbReference type="EMBL" id="PDJC01000001">
    <property type="protein sequence ID" value="PFG17837.1"/>
    <property type="molecule type" value="Genomic_DNA"/>
</dbReference>
<accession>A0A2A9CTQ0</accession>
<dbReference type="Gene3D" id="3.30.870.10">
    <property type="entry name" value="Endonuclease Chain A"/>
    <property type="match status" value="2"/>
</dbReference>
<dbReference type="Proteomes" id="UP000226079">
    <property type="component" value="Unassembled WGS sequence"/>
</dbReference>
<reference evidence="2 3" key="1">
    <citation type="submission" date="2017-10" db="EMBL/GenBank/DDBJ databases">
        <title>Sequencing the genomes of 1000 actinobacteria strains.</title>
        <authorList>
            <person name="Klenk H.-P."/>
        </authorList>
    </citation>
    <scope>NUCLEOTIDE SEQUENCE [LARGE SCALE GENOMIC DNA]</scope>
    <source>
        <strain evidence="2 3">DSM 15597</strain>
    </source>
</reference>
<protein>
    <recommendedName>
        <fullName evidence="4">Phosphatidylserine/phosphatidylglycerophosphate/ cardiolipin synthase-like enzyme</fullName>
    </recommendedName>
</protein>
<evidence type="ECO:0000313" key="2">
    <source>
        <dbReference type="EMBL" id="PFG17837.1"/>
    </source>
</evidence>
<keyword evidence="3" id="KW-1185">Reference proteome</keyword>
<sequence length="483" mass="53139">MGNKRANRASRLFALTLCLSLIFGLGATPATAVDFTTDSDGKIVEPTPNGSSCPTLSNVRPVEVWYNLRDLDERGYSDPGNHDPWPFMVKSAQVICAAAPGATIRIGMYFIRALGTMSSSGLGSRPETDPEVIYDALDWVHKNRGVKINIVLEKRAMPSASRSQVSKRLGSIASIEYCSHGCFNTRNKPTKILKNGLEETMDYINHEKIIAINHTVWGPSDANPGSDDSVVLSSSGNWARSQTRLFIQESVLVYGDQRYHQLMADRFDAMRYCAKSGCKTNKGFTSEQKNWLKKKRLIWVDTISSGHPTSNGRGTRVAFAPAPTSTRDYYQQALDKVDCGVQNRIRIAMFRLTDDAAKKLVTNMSSLKKQGCDIKIVLTSPVGNYAVTSVVKKMLKKSGIWFKCSPVSLHTKLVLIGSTTGNEAKVMTSTAAMGVLSLTQSDEHTTTFDSTRATLPEYKEAIRHVYGDYMAGWTEIASKAKGC</sequence>
<organism evidence="2 3">
    <name type="scientific">Propionicimonas paludicola</name>
    <dbReference type="NCBI Taxonomy" id="185243"/>
    <lineage>
        <taxon>Bacteria</taxon>
        <taxon>Bacillati</taxon>
        <taxon>Actinomycetota</taxon>
        <taxon>Actinomycetes</taxon>
        <taxon>Propionibacteriales</taxon>
        <taxon>Nocardioidaceae</taxon>
        <taxon>Propionicimonas</taxon>
    </lineage>
</organism>
<feature type="chain" id="PRO_5012405483" description="Phosphatidylserine/phosphatidylglycerophosphate/cardiolipin synthase-like enzyme" evidence="1">
    <location>
        <begin position="33"/>
        <end position="483"/>
    </location>
</feature>
<name>A0A2A9CTQ0_9ACTN</name>
<feature type="signal peptide" evidence="1">
    <location>
        <begin position="1"/>
        <end position="32"/>
    </location>
</feature>
<evidence type="ECO:0008006" key="4">
    <source>
        <dbReference type="Google" id="ProtNLM"/>
    </source>
</evidence>